<organism evidence="3 4">
    <name type="scientific">Drosophila kikkawai</name>
    <name type="common">Fruit fly</name>
    <dbReference type="NCBI Taxonomy" id="30033"/>
    <lineage>
        <taxon>Eukaryota</taxon>
        <taxon>Metazoa</taxon>
        <taxon>Ecdysozoa</taxon>
        <taxon>Arthropoda</taxon>
        <taxon>Hexapoda</taxon>
        <taxon>Insecta</taxon>
        <taxon>Pterygota</taxon>
        <taxon>Neoptera</taxon>
        <taxon>Endopterygota</taxon>
        <taxon>Diptera</taxon>
        <taxon>Brachycera</taxon>
        <taxon>Muscomorpha</taxon>
        <taxon>Ephydroidea</taxon>
        <taxon>Drosophilidae</taxon>
        <taxon>Drosophila</taxon>
        <taxon>Sophophora</taxon>
    </lineage>
</organism>
<dbReference type="RefSeq" id="XP_017029669.2">
    <property type="nucleotide sequence ID" value="XM_017174180.3"/>
</dbReference>
<feature type="region of interest" description="Disordered" evidence="1">
    <location>
        <begin position="342"/>
        <end position="432"/>
    </location>
</feature>
<feature type="compositionally biased region" description="Basic and acidic residues" evidence="1">
    <location>
        <begin position="133"/>
        <end position="156"/>
    </location>
</feature>
<name>A0A6P4J2R5_DROKI</name>
<feature type="compositionally biased region" description="Polar residues" evidence="1">
    <location>
        <begin position="25"/>
        <end position="35"/>
    </location>
</feature>
<feature type="compositionally biased region" description="Basic and acidic residues" evidence="1">
    <location>
        <begin position="342"/>
        <end position="358"/>
    </location>
</feature>
<evidence type="ECO:0000313" key="3">
    <source>
        <dbReference type="Proteomes" id="UP001652661"/>
    </source>
</evidence>
<dbReference type="Pfam" id="PF16078">
    <property type="entry name" value="2-oxogl_dehyd_N"/>
    <property type="match status" value="1"/>
</dbReference>
<protein>
    <submittedName>
        <fullName evidence="4">Uncharacterized protein DDB_G0284459</fullName>
    </submittedName>
</protein>
<evidence type="ECO:0000313" key="4">
    <source>
        <dbReference type="RefSeq" id="XP_017029669.2"/>
    </source>
</evidence>
<reference evidence="4" key="1">
    <citation type="submission" date="2025-08" db="UniProtKB">
        <authorList>
            <consortium name="RefSeq"/>
        </authorList>
    </citation>
    <scope>IDENTIFICATION</scope>
    <source>
        <strain evidence="4">14028-0561.14</strain>
        <tissue evidence="4">Whole fly</tissue>
    </source>
</reference>
<feature type="compositionally biased region" description="Basic residues" evidence="1">
    <location>
        <begin position="157"/>
        <end position="175"/>
    </location>
</feature>
<feature type="region of interest" description="Disordered" evidence="1">
    <location>
        <begin position="98"/>
        <end position="272"/>
    </location>
</feature>
<feature type="region of interest" description="Disordered" evidence="1">
    <location>
        <begin position="24"/>
        <end position="50"/>
    </location>
</feature>
<feature type="compositionally biased region" description="Basic and acidic residues" evidence="1">
    <location>
        <begin position="401"/>
        <end position="419"/>
    </location>
</feature>
<feature type="domain" description="2-oxoglutarate dehydrogenase E1 component N-terminal" evidence="2">
    <location>
        <begin position="56"/>
        <end position="90"/>
    </location>
</feature>
<accession>A0A6P4J2R5</accession>
<feature type="compositionally biased region" description="Basic and acidic residues" evidence="1">
    <location>
        <begin position="176"/>
        <end position="189"/>
    </location>
</feature>
<dbReference type="Proteomes" id="UP001652661">
    <property type="component" value="Chromosome 3L"/>
</dbReference>
<sequence length="432" mass="49203">MAWTTGRILLKLQLSLQRVQRQSLASATSDGTSGQRLGPIGTLESETGTKLNMEGFPSASKGSYMEILFSKWLQDQNSIHATWQRFFQDLLENDPLASASNTTSGRDDSKMIPLGQQETETQPKVGSVSAIKIPEKMTHQKPPEEPEKAAMDERKAPLRKRRTPKLKLYHKFAKFRKQESTSKKTDQSLHRAQRIPGSKNSRKWRSKDDSRKNNTEHFKSFYEEKLNKEKAKQLKRKPDGVKDISKENKLPEQPDLKLPSSHLGEEVSYPMQKPPMHRFESLEAIIQDLDKDTINMALSDPIHQEGVKKVQLRNGDEASKLLKMPSDMKSFTDLPKAMIDHTEKSYKSEKSSKSEKSFKSKKRSKSERINEDKASEAAGPEPENLTERQQSTPCHITNKKPQLEATKKPQLEATKKSQLDDNWNPSLPLRDS</sequence>
<keyword evidence="3" id="KW-1185">Reference proteome</keyword>
<feature type="compositionally biased region" description="Basic and acidic residues" evidence="1">
    <location>
        <begin position="206"/>
        <end position="255"/>
    </location>
</feature>
<dbReference type="AlphaFoldDB" id="A0A6P4J2R5"/>
<dbReference type="InterPro" id="IPR032106">
    <property type="entry name" value="2-oxogl_dehyd_N"/>
</dbReference>
<proteinExistence type="predicted"/>
<feature type="compositionally biased region" description="Basic and acidic residues" evidence="1">
    <location>
        <begin position="366"/>
        <end position="375"/>
    </location>
</feature>
<dbReference type="OrthoDB" id="7871037at2759"/>
<evidence type="ECO:0000259" key="2">
    <source>
        <dbReference type="Pfam" id="PF16078"/>
    </source>
</evidence>
<gene>
    <name evidence="4" type="primary">LOC108079758</name>
</gene>
<dbReference type="GeneID" id="108079758"/>
<evidence type="ECO:0000256" key="1">
    <source>
        <dbReference type="SAM" id="MobiDB-lite"/>
    </source>
</evidence>